<dbReference type="InterPro" id="IPR052509">
    <property type="entry name" value="Metal_resp_DNA-bind_regulator"/>
</dbReference>
<comment type="caution">
    <text evidence="3">The sequence shown here is derived from an EMBL/GenBank/DDBJ whole genome shotgun (WGS) entry which is preliminary data.</text>
</comment>
<sequence length="144" mass="15942">MAARRGGTDRSGTGQGMVPFVLLALADAPRHGYVLAGYLADLGFRRAAQDASVVYRVLRQLAEEDLVMAEWMLGDDAPPRRTYRLTPAGEAYLHERAADLQRQAERIEVFLDRYRHLFPAGQTTSTPPRHPARPGETPNDANGQ</sequence>
<reference evidence="4" key="1">
    <citation type="journal article" date="2019" name="Int. J. Syst. Evol. Microbiol.">
        <title>The Global Catalogue of Microorganisms (GCM) 10K type strain sequencing project: providing services to taxonomists for standard genome sequencing and annotation.</title>
        <authorList>
            <consortium name="The Broad Institute Genomics Platform"/>
            <consortium name="The Broad Institute Genome Sequencing Center for Infectious Disease"/>
            <person name="Wu L."/>
            <person name="Ma J."/>
        </authorList>
    </citation>
    <scope>NUCLEOTIDE SEQUENCE [LARGE SCALE GENOMIC DNA]</scope>
    <source>
        <strain evidence="4">JCM 17326</strain>
    </source>
</reference>
<dbReference type="Proteomes" id="UP001500630">
    <property type="component" value="Unassembled WGS sequence"/>
</dbReference>
<gene>
    <name evidence="3" type="ORF">GCM10022419_124970</name>
</gene>
<evidence type="ECO:0000313" key="3">
    <source>
        <dbReference type="EMBL" id="GAA3618422.1"/>
    </source>
</evidence>
<evidence type="ECO:0000256" key="1">
    <source>
        <dbReference type="SAM" id="MobiDB-lite"/>
    </source>
</evidence>
<protein>
    <recommendedName>
        <fullName evidence="2">Transcription regulator PadR N-terminal domain-containing protein</fullName>
    </recommendedName>
</protein>
<keyword evidence="4" id="KW-1185">Reference proteome</keyword>
<feature type="domain" description="Transcription regulator PadR N-terminal" evidence="2">
    <location>
        <begin position="21"/>
        <end position="95"/>
    </location>
</feature>
<dbReference type="InterPro" id="IPR036388">
    <property type="entry name" value="WH-like_DNA-bd_sf"/>
</dbReference>
<name>A0ABP6ZS88_9ACTN</name>
<proteinExistence type="predicted"/>
<accession>A0ABP6ZS88</accession>
<dbReference type="Gene3D" id="1.10.10.10">
    <property type="entry name" value="Winged helix-like DNA-binding domain superfamily/Winged helix DNA-binding domain"/>
    <property type="match status" value="1"/>
</dbReference>
<dbReference type="PANTHER" id="PTHR33169:SF14">
    <property type="entry name" value="TRANSCRIPTIONAL REGULATOR RV3488"/>
    <property type="match status" value="1"/>
</dbReference>
<organism evidence="3 4">
    <name type="scientific">Nonomuraea rosea</name>
    <dbReference type="NCBI Taxonomy" id="638574"/>
    <lineage>
        <taxon>Bacteria</taxon>
        <taxon>Bacillati</taxon>
        <taxon>Actinomycetota</taxon>
        <taxon>Actinomycetes</taxon>
        <taxon>Streptosporangiales</taxon>
        <taxon>Streptosporangiaceae</taxon>
        <taxon>Nonomuraea</taxon>
    </lineage>
</organism>
<dbReference type="PANTHER" id="PTHR33169">
    <property type="entry name" value="PADR-FAMILY TRANSCRIPTIONAL REGULATOR"/>
    <property type="match status" value="1"/>
</dbReference>
<dbReference type="EMBL" id="BAABDQ010000057">
    <property type="protein sequence ID" value="GAA3618422.1"/>
    <property type="molecule type" value="Genomic_DNA"/>
</dbReference>
<dbReference type="InterPro" id="IPR036390">
    <property type="entry name" value="WH_DNA-bd_sf"/>
</dbReference>
<evidence type="ECO:0000259" key="2">
    <source>
        <dbReference type="Pfam" id="PF03551"/>
    </source>
</evidence>
<dbReference type="Pfam" id="PF03551">
    <property type="entry name" value="PadR"/>
    <property type="match status" value="1"/>
</dbReference>
<evidence type="ECO:0000313" key="4">
    <source>
        <dbReference type="Proteomes" id="UP001500630"/>
    </source>
</evidence>
<feature type="region of interest" description="Disordered" evidence="1">
    <location>
        <begin position="119"/>
        <end position="144"/>
    </location>
</feature>
<dbReference type="SUPFAM" id="SSF46785">
    <property type="entry name" value="Winged helix' DNA-binding domain"/>
    <property type="match status" value="1"/>
</dbReference>
<dbReference type="InterPro" id="IPR005149">
    <property type="entry name" value="Tscrpt_reg_PadR_N"/>
</dbReference>